<evidence type="ECO:0000313" key="2">
    <source>
        <dbReference type="Proteomes" id="UP001230908"/>
    </source>
</evidence>
<evidence type="ECO:0000313" key="1">
    <source>
        <dbReference type="EMBL" id="MDQ7909075.1"/>
    </source>
</evidence>
<dbReference type="InterPro" id="IPR050509">
    <property type="entry name" value="CoA-transferase_III"/>
</dbReference>
<dbReference type="InterPro" id="IPR044855">
    <property type="entry name" value="CoA-Trfase_III_dom3_sf"/>
</dbReference>
<dbReference type="RefSeq" id="WP_308716337.1">
    <property type="nucleotide sequence ID" value="NZ_JAVHUY010000037.1"/>
</dbReference>
<dbReference type="PANTHER" id="PTHR48228">
    <property type="entry name" value="SUCCINYL-COA--D-CITRAMALATE COA-TRANSFERASE"/>
    <property type="match status" value="1"/>
</dbReference>
<keyword evidence="2" id="KW-1185">Reference proteome</keyword>
<proteinExistence type="predicted"/>
<dbReference type="Gene3D" id="3.40.50.10540">
    <property type="entry name" value="Crotonobetainyl-coa:carnitine coa-transferase, domain 1"/>
    <property type="match status" value="1"/>
</dbReference>
<name>A0ABU0ZPV5_9ACTN</name>
<reference evidence="1 2" key="1">
    <citation type="submission" date="2023-08" db="EMBL/GenBank/DDBJ databases">
        <title>Phytohabitans sansha sp. nov., isolated from marine sediment.</title>
        <authorList>
            <person name="Zhao Y."/>
            <person name="Yi K."/>
        </authorList>
    </citation>
    <scope>NUCLEOTIDE SEQUENCE [LARGE SCALE GENOMIC DNA]</scope>
    <source>
        <strain evidence="1 2">ZYX-F-186</strain>
    </source>
</reference>
<organism evidence="1 2">
    <name type="scientific">Phytohabitans maris</name>
    <dbReference type="NCBI Taxonomy" id="3071409"/>
    <lineage>
        <taxon>Bacteria</taxon>
        <taxon>Bacillati</taxon>
        <taxon>Actinomycetota</taxon>
        <taxon>Actinomycetes</taxon>
        <taxon>Micromonosporales</taxon>
        <taxon>Micromonosporaceae</taxon>
    </lineage>
</organism>
<dbReference type="Gene3D" id="3.30.1540.10">
    <property type="entry name" value="formyl-coa transferase, domain 3"/>
    <property type="match status" value="1"/>
</dbReference>
<dbReference type="PANTHER" id="PTHR48228:SF5">
    <property type="entry name" value="ALPHA-METHYLACYL-COA RACEMASE"/>
    <property type="match status" value="1"/>
</dbReference>
<comment type="caution">
    <text evidence="1">The sequence shown here is derived from an EMBL/GenBank/DDBJ whole genome shotgun (WGS) entry which is preliminary data.</text>
</comment>
<dbReference type="InterPro" id="IPR003673">
    <property type="entry name" value="CoA-Trfase_fam_III"/>
</dbReference>
<sequence length="360" mass="38543">MTTGALNRLRVLELAGIGPTPHAAMLLGDMGASVLRVERPGAPAEQLPSHVLRNRTIVEADLKRDLDRVLDLVECADVLIEGFRPGVAERLGIGPEECLRRNARLVYGRMTGWGQQGQRATTAGHDLNYISVTGALDAIGPPDTPVPPLNLVGDFGGGSLFLVVGVLAALVEREHSGLGQVVDAAMVDGVSVLAQHILEMRAQGRWSPERAANLLDGGAPFYRTYECADGRFVAVAALEPKFYTLLLHRLGLARSALQEQYDRAGWPVLAERFASVFRTRTRDEWAGIFAGTDACVTPVLTFDEAVHEPHLAARGALRLVDGHVVAGHAPRFGRSVAGVPSTGAVHTDLATALVDWRSSP</sequence>
<accession>A0ABU0ZPV5</accession>
<dbReference type="Proteomes" id="UP001230908">
    <property type="component" value="Unassembled WGS sequence"/>
</dbReference>
<dbReference type="EMBL" id="JAVHUY010000037">
    <property type="protein sequence ID" value="MDQ7909075.1"/>
    <property type="molecule type" value="Genomic_DNA"/>
</dbReference>
<dbReference type="Pfam" id="PF02515">
    <property type="entry name" value="CoA_transf_3"/>
    <property type="match status" value="1"/>
</dbReference>
<protein>
    <submittedName>
        <fullName evidence="1">CaiB/BaiF CoA-transferase family protein</fullName>
    </submittedName>
</protein>
<gene>
    <name evidence="1" type="ORF">RB614_31590</name>
</gene>
<dbReference type="SUPFAM" id="SSF89796">
    <property type="entry name" value="CoA-transferase family III (CaiB/BaiF)"/>
    <property type="match status" value="1"/>
</dbReference>
<dbReference type="InterPro" id="IPR023606">
    <property type="entry name" value="CoA-Trfase_III_dom_1_sf"/>
</dbReference>